<gene>
    <name evidence="1" type="ORF">V9T40_004990</name>
</gene>
<evidence type="ECO:0000313" key="1">
    <source>
        <dbReference type="EMBL" id="KAK7584027.1"/>
    </source>
</evidence>
<dbReference type="AlphaFoldDB" id="A0AAN9Y2L3"/>
<dbReference type="EMBL" id="JBBCAQ010000032">
    <property type="protein sequence ID" value="KAK7584027.1"/>
    <property type="molecule type" value="Genomic_DNA"/>
</dbReference>
<organism evidence="1 2">
    <name type="scientific">Parthenolecanium corni</name>
    <dbReference type="NCBI Taxonomy" id="536013"/>
    <lineage>
        <taxon>Eukaryota</taxon>
        <taxon>Metazoa</taxon>
        <taxon>Ecdysozoa</taxon>
        <taxon>Arthropoda</taxon>
        <taxon>Hexapoda</taxon>
        <taxon>Insecta</taxon>
        <taxon>Pterygota</taxon>
        <taxon>Neoptera</taxon>
        <taxon>Paraneoptera</taxon>
        <taxon>Hemiptera</taxon>
        <taxon>Sternorrhyncha</taxon>
        <taxon>Coccoidea</taxon>
        <taxon>Coccidae</taxon>
        <taxon>Parthenolecanium</taxon>
    </lineage>
</organism>
<keyword evidence="2" id="KW-1185">Reference proteome</keyword>
<evidence type="ECO:0000313" key="2">
    <source>
        <dbReference type="Proteomes" id="UP001367676"/>
    </source>
</evidence>
<name>A0AAN9Y2L3_9HEMI</name>
<reference evidence="1 2" key="1">
    <citation type="submission" date="2024-03" db="EMBL/GenBank/DDBJ databases">
        <title>Adaptation during the transition from Ophiocordyceps entomopathogen to insect associate is accompanied by gene loss and intensified selection.</title>
        <authorList>
            <person name="Ward C.M."/>
            <person name="Onetto C.A."/>
            <person name="Borneman A.R."/>
        </authorList>
    </citation>
    <scope>NUCLEOTIDE SEQUENCE [LARGE SCALE GENOMIC DNA]</scope>
    <source>
        <strain evidence="1">AWRI1</strain>
        <tissue evidence="1">Single Adult Female</tissue>
    </source>
</reference>
<proteinExistence type="predicted"/>
<evidence type="ECO:0008006" key="3">
    <source>
        <dbReference type="Google" id="ProtNLM"/>
    </source>
</evidence>
<accession>A0AAN9Y2L3</accession>
<dbReference type="Proteomes" id="UP001367676">
    <property type="component" value="Unassembled WGS sequence"/>
</dbReference>
<comment type="caution">
    <text evidence="1">The sequence shown here is derived from an EMBL/GenBank/DDBJ whole genome shotgun (WGS) entry which is preliminary data.</text>
</comment>
<protein>
    <recommendedName>
        <fullName evidence="3">Centromere protein L</fullName>
    </recommendedName>
</protein>
<sequence>MLKYFSQKLADDLKQQESENFTSISYTAQIKPLGLEEDRVHPIEIIIESHDSKNKKKAKSVVFTAVFFSWQVDGTAKDEFDLPFLFSIGAQKVLSSVNSLFEEYFGCKIVPVVLSQHEIRWLMILMLHHMSQESIRPMHVTYQMESNAMKMDLTFSVAVLREIWTK</sequence>